<proteinExistence type="predicted"/>
<keyword evidence="1" id="KW-1133">Transmembrane helix</keyword>
<dbReference type="EMBL" id="LBSA01000054">
    <property type="protein sequence ID" value="KKQ07121.1"/>
    <property type="molecule type" value="Genomic_DNA"/>
</dbReference>
<feature type="chain" id="PRO_5002532463" evidence="2">
    <location>
        <begin position="21"/>
        <end position="131"/>
    </location>
</feature>
<gene>
    <name evidence="3" type="ORF">US19_C0054G0003</name>
</gene>
<accession>A0A0G0HTD0</accession>
<feature type="transmembrane region" description="Helical" evidence="1">
    <location>
        <begin position="73"/>
        <end position="92"/>
    </location>
</feature>
<name>A0A0G0HTD0_9BACT</name>
<evidence type="ECO:0000256" key="1">
    <source>
        <dbReference type="SAM" id="Phobius"/>
    </source>
</evidence>
<evidence type="ECO:0000313" key="4">
    <source>
        <dbReference type="Proteomes" id="UP000034492"/>
    </source>
</evidence>
<feature type="transmembrane region" description="Helical" evidence="1">
    <location>
        <begin position="104"/>
        <end position="125"/>
    </location>
</feature>
<keyword evidence="1" id="KW-0812">Transmembrane</keyword>
<evidence type="ECO:0000313" key="3">
    <source>
        <dbReference type="EMBL" id="KKQ07121.1"/>
    </source>
</evidence>
<reference evidence="3 4" key="1">
    <citation type="journal article" date="2015" name="Nature">
        <title>rRNA introns, odd ribosomes, and small enigmatic genomes across a large radiation of phyla.</title>
        <authorList>
            <person name="Brown C.T."/>
            <person name="Hug L.A."/>
            <person name="Thomas B.C."/>
            <person name="Sharon I."/>
            <person name="Castelle C.J."/>
            <person name="Singh A."/>
            <person name="Wilkins M.J."/>
            <person name="Williams K.H."/>
            <person name="Banfield J.F."/>
        </authorList>
    </citation>
    <scope>NUCLEOTIDE SEQUENCE [LARGE SCALE GENOMIC DNA]</scope>
</reference>
<protein>
    <submittedName>
        <fullName evidence="3">Uncharacterized protein</fullName>
    </submittedName>
</protein>
<sequence length="131" mass="13891">MKKFLLLSSALIITPVSVLAQKFGGQIPDDGFAYASVFAGNFSLLLSIIIGIIAIFIVFRAAKKLGGGLFGSVLNYIGIGVSLIVLGTISTIVDPWYTGFDFNIASTVFFAMGYIFAVIGANKLLKGIMNN</sequence>
<comment type="caution">
    <text evidence="3">The sequence shown here is derived from an EMBL/GenBank/DDBJ whole genome shotgun (WGS) entry which is preliminary data.</text>
</comment>
<evidence type="ECO:0000256" key="2">
    <source>
        <dbReference type="SAM" id="SignalP"/>
    </source>
</evidence>
<dbReference type="Proteomes" id="UP000034492">
    <property type="component" value="Unassembled WGS sequence"/>
</dbReference>
<feature type="signal peptide" evidence="2">
    <location>
        <begin position="1"/>
        <end position="20"/>
    </location>
</feature>
<keyword evidence="2" id="KW-0732">Signal</keyword>
<organism evidence="3 4">
    <name type="scientific">Candidatus Daviesbacteria bacterium GW2011_GWB1_36_5</name>
    <dbReference type="NCBI Taxonomy" id="1618426"/>
    <lineage>
        <taxon>Bacteria</taxon>
        <taxon>Candidatus Daviesiibacteriota</taxon>
    </lineage>
</organism>
<feature type="transmembrane region" description="Helical" evidence="1">
    <location>
        <begin position="36"/>
        <end position="61"/>
    </location>
</feature>
<keyword evidence="1" id="KW-0472">Membrane</keyword>
<dbReference type="AlphaFoldDB" id="A0A0G0HTD0"/>